<dbReference type="InterPro" id="IPR013825">
    <property type="entry name" value="Topo_IA_cen_sub2"/>
</dbReference>
<dbReference type="RefSeq" id="XP_012894774.1">
    <property type="nucleotide sequence ID" value="XM_013039320.1"/>
</dbReference>
<comment type="similarity">
    <text evidence="2 7">Belongs to the type IA topoisomerase family.</text>
</comment>
<dbReference type="SMART" id="SM00437">
    <property type="entry name" value="TOP1Ac"/>
    <property type="match status" value="1"/>
</dbReference>
<evidence type="ECO:0000256" key="5">
    <source>
        <dbReference type="ARBA" id="ARBA00023125"/>
    </source>
</evidence>
<dbReference type="InterPro" id="IPR013826">
    <property type="entry name" value="Topo_IA_cen_sub3"/>
</dbReference>
<dbReference type="Gene3D" id="1.10.460.10">
    <property type="entry name" value="Topoisomerase I, domain 2"/>
    <property type="match status" value="1"/>
</dbReference>
<dbReference type="InterPro" id="IPR003601">
    <property type="entry name" value="Topo_IA_2"/>
</dbReference>
<dbReference type="PANTHER" id="PTHR11390:SF20">
    <property type="entry name" value="DNA TOPOISOMERASE 3-BETA-1"/>
    <property type="match status" value="1"/>
</dbReference>
<dbReference type="PROSITE" id="PS00396">
    <property type="entry name" value="TOPO_IA_1"/>
    <property type="match status" value="1"/>
</dbReference>
<evidence type="ECO:0000313" key="12">
    <source>
        <dbReference type="Proteomes" id="UP000008312"/>
    </source>
</evidence>
<evidence type="ECO:0000259" key="9">
    <source>
        <dbReference type="PROSITE" id="PS50880"/>
    </source>
</evidence>
<dbReference type="OrthoDB" id="430051at2759"/>
<name>D8LYS1_BLAHO</name>
<dbReference type="Gene3D" id="1.10.290.10">
    <property type="entry name" value="Topoisomerase I, domain 4"/>
    <property type="match status" value="1"/>
</dbReference>
<feature type="domain" description="Topo IA-type catalytic" evidence="10">
    <location>
        <begin position="166"/>
        <end position="606"/>
    </location>
</feature>
<evidence type="ECO:0000256" key="7">
    <source>
        <dbReference type="RuleBase" id="RU362092"/>
    </source>
</evidence>
<accession>D8LYS1</accession>
<keyword evidence="6 7" id="KW-0413">Isomerase</keyword>
<feature type="compositionally biased region" description="Basic residues" evidence="8">
    <location>
        <begin position="858"/>
        <end position="883"/>
    </location>
</feature>
<evidence type="ECO:0000256" key="3">
    <source>
        <dbReference type="ARBA" id="ARBA00012891"/>
    </source>
</evidence>
<keyword evidence="4 7" id="KW-0799">Topoisomerase</keyword>
<dbReference type="GeneID" id="24918290"/>
<gene>
    <name evidence="11" type="ORF">GSBLH_T00001006001</name>
</gene>
<evidence type="ECO:0000256" key="6">
    <source>
        <dbReference type="ARBA" id="ARBA00023235"/>
    </source>
</evidence>
<dbReference type="InterPro" id="IPR006171">
    <property type="entry name" value="TOPRIM_dom"/>
</dbReference>
<reference evidence="11" key="1">
    <citation type="submission" date="2010-02" db="EMBL/GenBank/DDBJ databases">
        <title>Sequencing and annotation of the Blastocystis hominis genome.</title>
        <authorList>
            <person name="Wincker P."/>
        </authorList>
    </citation>
    <scope>NUCLEOTIDE SEQUENCE</scope>
    <source>
        <strain evidence="11">Singapore isolate B</strain>
    </source>
</reference>
<dbReference type="Pfam" id="PF01751">
    <property type="entry name" value="Toprim"/>
    <property type="match status" value="1"/>
</dbReference>
<dbReference type="PANTHER" id="PTHR11390">
    <property type="entry name" value="PROKARYOTIC DNA TOPOISOMERASE"/>
    <property type="match status" value="1"/>
</dbReference>
<organism evidence="11">
    <name type="scientific">Blastocystis hominis</name>
    <dbReference type="NCBI Taxonomy" id="12968"/>
    <lineage>
        <taxon>Eukaryota</taxon>
        <taxon>Sar</taxon>
        <taxon>Stramenopiles</taxon>
        <taxon>Bigyra</taxon>
        <taxon>Opalozoa</taxon>
        <taxon>Opalinata</taxon>
        <taxon>Blastocystidae</taxon>
        <taxon>Blastocystis</taxon>
    </lineage>
</organism>
<dbReference type="SMART" id="SM00493">
    <property type="entry name" value="TOPRIM"/>
    <property type="match status" value="1"/>
</dbReference>
<proteinExistence type="inferred from homology"/>
<dbReference type="Pfam" id="PF23546">
    <property type="entry name" value="Zn_ribbon_TOP3B"/>
    <property type="match status" value="1"/>
</dbReference>
<sequence length="891" mass="99368">MTLPVVLMVAEKPSIAGSVANILSKGTHTTKTGKLPIHIFDGEFLGKQVTFKVTSVVGHVFNLDFAPEYQNWEKTDCLDLFSAKTIHKEASGGVIHHLRSVGANVDYVVLWLDCDNEGENICFEVLNCVKPVMKNWRETKRIYRAYYSAITAPDIHKAMRTLKDPNENEAHAVDARQELDLKVGVAFSRFQTQFFRNKYSDLDSSVISYGPCQIPTLGFCVDRFDLIQNFKGEAFPRFHFSPAALLDAERHRQEKLPRSPALLGARPASFFVFSRKLASVSSLTVLSVRESNGARVRPVPMNTVTMLKLASRSLGMGPKEATVYAERLYLKGYISYPRTETTAYPEHYNLLGAVEQHRTNPRWGGYVNALIAGGLRVPRKGVDAGDHPPITPVVSVDPSTLPSGESALYDLIATHFLATVSDDCKFVTTFVRFGGGDETFSYSYRRVTQPGFTALYHSQFEDESDDENDASEAELAMEAYSFQKGEVVEVDRIAERDGYTSAPGYLTESELISLMEKNGIGTDASIPVHIANILERNYVSLGPKRTLIPTKLGIVLIHGIYSIDPELVLPIVRGNIEKECALIAKGKAKMDDVVDHALLVFKQKFIYFKEHIADMDALFESEFSLLVDSGKPLSRCGICKRFMKYVKNPPPRLYCAQCNVTYNLPPNGTIKLYKELKCPLDGFDLLLYSRGNSERFVGVTYPLCPFCYNNPPFDGMSLMVRTAGRVERRGAINVFIRHANSDCWRTACSRCPNEEDVDGEAKCNGMMVLDLESRPNWKLCCNQCNMIFRFTANLHDVQVMKKRCEECESSLLKVSFNKNSTPLPGGETEYSGCILCDELLSGLIEMVSGRNRHISLVHRRGRGRGRGGRGGKGRGKGKGKGTGKRSVFDDM</sequence>
<dbReference type="GO" id="GO:0003677">
    <property type="term" value="F:DNA binding"/>
    <property type="evidence" value="ECO:0007669"/>
    <property type="project" value="UniProtKB-KW"/>
</dbReference>
<dbReference type="PROSITE" id="PS50880">
    <property type="entry name" value="TOPRIM"/>
    <property type="match status" value="1"/>
</dbReference>
<comment type="catalytic activity">
    <reaction evidence="1 7">
        <text>ATP-independent breakage of single-stranded DNA, followed by passage and rejoining.</text>
        <dbReference type="EC" id="5.6.2.1"/>
    </reaction>
</comment>
<feature type="region of interest" description="Disordered" evidence="8">
    <location>
        <begin position="858"/>
        <end position="891"/>
    </location>
</feature>
<dbReference type="SUPFAM" id="SSF56712">
    <property type="entry name" value="Prokaryotic type I DNA topoisomerase"/>
    <property type="match status" value="1"/>
</dbReference>
<dbReference type="InParanoid" id="D8LYS1"/>
<dbReference type="CDD" id="cd03362">
    <property type="entry name" value="TOPRIM_TopoIA_TopoIII"/>
    <property type="match status" value="1"/>
</dbReference>
<evidence type="ECO:0000256" key="2">
    <source>
        <dbReference type="ARBA" id="ARBA00009446"/>
    </source>
</evidence>
<dbReference type="InterPro" id="IPR023405">
    <property type="entry name" value="Topo_IA_core_domain"/>
</dbReference>
<evidence type="ECO:0000259" key="10">
    <source>
        <dbReference type="PROSITE" id="PS52039"/>
    </source>
</evidence>
<keyword evidence="12" id="KW-1185">Reference proteome</keyword>
<dbReference type="GO" id="GO:0005634">
    <property type="term" value="C:nucleus"/>
    <property type="evidence" value="ECO:0007669"/>
    <property type="project" value="TreeGrafter"/>
</dbReference>
<evidence type="ECO:0000256" key="4">
    <source>
        <dbReference type="ARBA" id="ARBA00023029"/>
    </source>
</evidence>
<dbReference type="Gene3D" id="3.40.50.140">
    <property type="match status" value="1"/>
</dbReference>
<dbReference type="InterPro" id="IPR003602">
    <property type="entry name" value="Topo_IA_DNA-bd_dom"/>
</dbReference>
<dbReference type="GO" id="GO:0006265">
    <property type="term" value="P:DNA topological change"/>
    <property type="evidence" value="ECO:0007669"/>
    <property type="project" value="InterPro"/>
</dbReference>
<dbReference type="InterPro" id="IPR034144">
    <property type="entry name" value="TOPRIM_TopoIII"/>
</dbReference>
<evidence type="ECO:0000313" key="11">
    <source>
        <dbReference type="EMBL" id="CBK20726.2"/>
    </source>
</evidence>
<dbReference type="EC" id="5.6.2.1" evidence="3 7"/>
<dbReference type="InterPro" id="IPR000380">
    <property type="entry name" value="Topo_IA"/>
</dbReference>
<dbReference type="InterPro" id="IPR013497">
    <property type="entry name" value="Topo_IA_cen"/>
</dbReference>
<dbReference type="AlphaFoldDB" id="D8LYS1"/>
<evidence type="ECO:0000256" key="1">
    <source>
        <dbReference type="ARBA" id="ARBA00000213"/>
    </source>
</evidence>
<dbReference type="InterPro" id="IPR056452">
    <property type="entry name" value="Zn_ribbon_TOP3B"/>
</dbReference>
<dbReference type="PRINTS" id="PR00417">
    <property type="entry name" value="PRTPISMRASEI"/>
</dbReference>
<comment type="function">
    <text evidence="7">Introduces a single-strand break via transesterification at a target site in duplex DNA. Releases the supercoiling and torsional tension of DNA introduced during the DNA replication and transcription by transiently cleaving and rejoining one strand of the DNA duplex. The scissile phosphodiester is attacked by the catalytic tyrosine of the enzyme, resulting in the formation of a DNA-(5'-phosphotyrosyl)-enzyme intermediate and the expulsion of a 3'-OH DNA strand.</text>
</comment>
<dbReference type="OMA" id="GKWSFAN"/>
<dbReference type="Gene3D" id="2.70.20.10">
    <property type="entry name" value="Topoisomerase I, domain 3"/>
    <property type="match status" value="1"/>
</dbReference>
<feature type="domain" description="Toprim" evidence="9">
    <location>
        <begin position="5"/>
        <end position="148"/>
    </location>
</feature>
<dbReference type="GO" id="GO:0006281">
    <property type="term" value="P:DNA repair"/>
    <property type="evidence" value="ECO:0007669"/>
    <property type="project" value="TreeGrafter"/>
</dbReference>
<dbReference type="FunFam" id="1.10.290.10:FF:000001">
    <property type="entry name" value="DNA topoisomerase"/>
    <property type="match status" value="1"/>
</dbReference>
<dbReference type="CDD" id="cd00186">
    <property type="entry name" value="TOP1Ac"/>
    <property type="match status" value="1"/>
</dbReference>
<evidence type="ECO:0000256" key="8">
    <source>
        <dbReference type="SAM" id="MobiDB-lite"/>
    </source>
</evidence>
<dbReference type="GO" id="GO:0003917">
    <property type="term" value="F:DNA topoisomerase type I (single strand cut, ATP-independent) activity"/>
    <property type="evidence" value="ECO:0007669"/>
    <property type="project" value="UniProtKB-EC"/>
</dbReference>
<dbReference type="SMART" id="SM00436">
    <property type="entry name" value="TOP1Bc"/>
    <property type="match status" value="1"/>
</dbReference>
<dbReference type="PROSITE" id="PS52039">
    <property type="entry name" value="TOPO_IA_2"/>
    <property type="match status" value="1"/>
</dbReference>
<dbReference type="InterPro" id="IPR023406">
    <property type="entry name" value="Topo_IA_AS"/>
</dbReference>
<protein>
    <recommendedName>
        <fullName evidence="3 7">DNA topoisomerase</fullName>
        <ecNumber evidence="3 7">5.6.2.1</ecNumber>
    </recommendedName>
</protein>
<dbReference type="GO" id="GO:0006310">
    <property type="term" value="P:DNA recombination"/>
    <property type="evidence" value="ECO:0007669"/>
    <property type="project" value="TreeGrafter"/>
</dbReference>
<dbReference type="InterPro" id="IPR013824">
    <property type="entry name" value="Topo_IA_cen_sub1"/>
</dbReference>
<keyword evidence="5 7" id="KW-0238">DNA-binding</keyword>
<dbReference type="Proteomes" id="UP000008312">
    <property type="component" value="Unassembled WGS sequence"/>
</dbReference>
<dbReference type="Pfam" id="PF01131">
    <property type="entry name" value="Topoisom_bac"/>
    <property type="match status" value="1"/>
</dbReference>
<dbReference type="EMBL" id="FN668639">
    <property type="protein sequence ID" value="CBK20726.2"/>
    <property type="molecule type" value="Genomic_DNA"/>
</dbReference>